<dbReference type="Gene3D" id="3.40.50.1010">
    <property type="entry name" value="5'-nuclease"/>
    <property type="match status" value="1"/>
</dbReference>
<dbReference type="RefSeq" id="WP_054845921.1">
    <property type="nucleotide sequence ID" value="NZ_AP018929.1"/>
</dbReference>
<dbReference type="KEGG" id="step:IC006_0786"/>
<dbReference type="AlphaFoldDB" id="A0A510E180"/>
<sequence length="113" mass="12581">MIIVVAPSAYSLLPELAEIQKKENVVFYLTTMGISFALKHKIDVDSFLDVGFKVRAFSHKPPKVPGIEDYELEAALVAKELDGFLLTTDEKVKQRAEELGVKIIDLESLSRSS</sequence>
<protein>
    <recommendedName>
        <fullName evidence="5">PIN domain-containing protein</fullName>
    </recommendedName>
</protein>
<organism evidence="2 4">
    <name type="scientific">Sulfuracidifex tepidarius</name>
    <dbReference type="NCBI Taxonomy" id="1294262"/>
    <lineage>
        <taxon>Archaea</taxon>
        <taxon>Thermoproteota</taxon>
        <taxon>Thermoprotei</taxon>
        <taxon>Sulfolobales</taxon>
        <taxon>Sulfolobaceae</taxon>
        <taxon>Sulfuracidifex</taxon>
    </lineage>
</organism>
<reference evidence="2 3" key="2">
    <citation type="journal article" date="2020" name="Int. J. Syst. Evol. Microbiol.">
        <title>Sulfuracidifex tepidarius gen. nov., sp. nov. and transfer of Sulfolobus metallicus Huber and Stetter 1992 to the genus Sulfuracidifex as Sulfuracidifex metallicus comb. nov.</title>
        <authorList>
            <person name="Itoh T."/>
            <person name="Miura T."/>
            <person name="Sakai H.D."/>
            <person name="Kato S."/>
            <person name="Ohkuma M."/>
            <person name="Takashina T."/>
        </authorList>
    </citation>
    <scope>NUCLEOTIDE SEQUENCE</scope>
    <source>
        <strain evidence="1 3">IC-006</strain>
        <strain evidence="2">IC-007</strain>
    </source>
</reference>
<proteinExistence type="predicted"/>
<name>A0A510E180_9CREN</name>
<evidence type="ECO:0000313" key="3">
    <source>
        <dbReference type="Proteomes" id="UP000322983"/>
    </source>
</evidence>
<dbReference type="GeneID" id="41717164"/>
<evidence type="ECO:0000313" key="4">
    <source>
        <dbReference type="Proteomes" id="UP000325030"/>
    </source>
</evidence>
<dbReference type="Proteomes" id="UP000322983">
    <property type="component" value="Chromosome"/>
</dbReference>
<evidence type="ECO:0008006" key="5">
    <source>
        <dbReference type="Google" id="ProtNLM"/>
    </source>
</evidence>
<accession>A0A510DTG8</accession>
<dbReference type="OrthoDB" id="39195at2157"/>
<dbReference type="Proteomes" id="UP000325030">
    <property type="component" value="Chromosome"/>
</dbReference>
<reference evidence="4" key="1">
    <citation type="submission" date="2018-09" db="EMBL/GenBank/DDBJ databases">
        <title>Complete Genome Sequencing of Sulfolobus sp. JCM 16834.</title>
        <authorList>
            <person name="Kato S."/>
            <person name="Itoh T."/>
            <person name="Ohkuma M."/>
        </authorList>
    </citation>
    <scope>NUCLEOTIDE SEQUENCE [LARGE SCALE GENOMIC DNA]</scope>
    <source>
        <strain evidence="4">IC-007</strain>
    </source>
</reference>
<gene>
    <name evidence="1" type="ORF">IC006_0786</name>
    <name evidence="2" type="ORF">IC007_0760</name>
</gene>
<evidence type="ECO:0000313" key="1">
    <source>
        <dbReference type="EMBL" id="BBG23502.1"/>
    </source>
</evidence>
<dbReference type="EMBL" id="AP018929">
    <property type="protein sequence ID" value="BBG23502.1"/>
    <property type="molecule type" value="Genomic_DNA"/>
</dbReference>
<dbReference type="EMBL" id="AP018930">
    <property type="protein sequence ID" value="BBG26255.1"/>
    <property type="molecule type" value="Genomic_DNA"/>
</dbReference>
<keyword evidence="3" id="KW-1185">Reference proteome</keyword>
<accession>A0A510E180</accession>
<evidence type="ECO:0000313" key="2">
    <source>
        <dbReference type="EMBL" id="BBG26255.1"/>
    </source>
</evidence>